<comment type="catalytic activity">
    <reaction evidence="1 12">
        <text>an N-acyl-D-glucosamine 6-phosphate = an N-acyl-D-mannosamine 6-phosphate</text>
        <dbReference type="Rhea" id="RHEA:23932"/>
        <dbReference type="ChEBI" id="CHEBI:57599"/>
        <dbReference type="ChEBI" id="CHEBI:57666"/>
        <dbReference type="EC" id="5.1.3.9"/>
    </reaction>
</comment>
<dbReference type="RefSeq" id="WP_117396031.1">
    <property type="nucleotide sequence ID" value="NZ_CP021330.1"/>
</dbReference>
<dbReference type="UniPathway" id="UPA00629">
    <property type="reaction ID" value="UER00682"/>
</dbReference>
<dbReference type="Gene3D" id="3.20.20.70">
    <property type="entry name" value="Aldolase class I"/>
    <property type="match status" value="1"/>
</dbReference>
<comment type="pathway">
    <text evidence="3 12">Amino-sugar metabolism; N-acetylneuraminate degradation; D-fructose 6-phosphate from N-acetylneuraminate: step 3/5.</text>
</comment>
<evidence type="ECO:0000256" key="10">
    <source>
        <dbReference type="ARBA" id="ARBA00061354"/>
    </source>
</evidence>
<dbReference type="AlphaFoldDB" id="A0A2R4MG47"/>
<dbReference type="EC" id="5.1.3.9" evidence="12"/>
<dbReference type="GO" id="GO:0019262">
    <property type="term" value="P:N-acetylneuraminate catabolic process"/>
    <property type="evidence" value="ECO:0007669"/>
    <property type="project" value="UniProtKB-UniRule"/>
</dbReference>
<dbReference type="InterPro" id="IPR013785">
    <property type="entry name" value="Aldolase_TIM"/>
</dbReference>
<evidence type="ECO:0000256" key="6">
    <source>
        <dbReference type="ARBA" id="ARBA00023277"/>
    </source>
</evidence>
<comment type="catalytic activity">
    <reaction evidence="7">
        <text>an N-acyl-D-mannosamine + ATP = an N-acyl-D-mannosamine 6-phosphate + ADP + H(+)</text>
        <dbReference type="Rhea" id="RHEA:23832"/>
        <dbReference type="ChEBI" id="CHEBI:15378"/>
        <dbReference type="ChEBI" id="CHEBI:16062"/>
        <dbReference type="ChEBI" id="CHEBI:30616"/>
        <dbReference type="ChEBI" id="CHEBI:57666"/>
        <dbReference type="ChEBI" id="CHEBI:456216"/>
        <dbReference type="EC" id="2.7.1.60"/>
    </reaction>
</comment>
<dbReference type="PANTHER" id="PTHR36204">
    <property type="entry name" value="N-ACETYLMANNOSAMINE-6-PHOSPHATE 2-EPIMERASE-RELATED"/>
    <property type="match status" value="1"/>
</dbReference>
<dbReference type="Proteomes" id="UP000258927">
    <property type="component" value="Chromosome"/>
</dbReference>
<dbReference type="HAMAP" id="MF_01235">
    <property type="entry name" value="ManNAc6P_epimer"/>
    <property type="match status" value="1"/>
</dbReference>
<dbReference type="GO" id="GO:0009384">
    <property type="term" value="F:N-acylmannosamine kinase activity"/>
    <property type="evidence" value="ECO:0007669"/>
    <property type="project" value="UniProtKB-EC"/>
</dbReference>
<keyword evidence="4" id="KW-0418">Kinase</keyword>
<dbReference type="GO" id="GO:0005829">
    <property type="term" value="C:cytosol"/>
    <property type="evidence" value="ECO:0007669"/>
    <property type="project" value="TreeGrafter"/>
</dbReference>
<protein>
    <recommendedName>
        <fullName evidence="12">Putative N-acetylmannosamine-6-phosphate 2-epimerase</fullName>
        <ecNumber evidence="12">5.1.3.9</ecNumber>
    </recommendedName>
    <alternativeName>
        <fullName evidence="12">ManNAc-6-P epimerase</fullName>
    </alternativeName>
</protein>
<evidence type="ECO:0000256" key="11">
    <source>
        <dbReference type="ARBA" id="ARBA00061385"/>
    </source>
</evidence>
<dbReference type="PANTHER" id="PTHR36204:SF1">
    <property type="entry name" value="N-ACETYLMANNOSAMINE-6-PHOSPHATE 2-EPIMERASE-RELATED"/>
    <property type="match status" value="1"/>
</dbReference>
<evidence type="ECO:0000256" key="7">
    <source>
        <dbReference type="ARBA" id="ARBA00050815"/>
    </source>
</evidence>
<keyword evidence="4" id="KW-0808">Transferase</keyword>
<keyword evidence="5 12" id="KW-0413">Isomerase</keyword>
<evidence type="ECO:0000256" key="12">
    <source>
        <dbReference type="HAMAP-Rule" id="MF_01235"/>
    </source>
</evidence>
<comment type="similarity">
    <text evidence="10">In the N-terminal section; belongs to the NanE family.</text>
</comment>
<comment type="similarity">
    <text evidence="11">In the C-terminal section; belongs to the ROK (NagC/XylR) family. NanK subfamily.</text>
</comment>
<organism evidence="13 14">
    <name type="scientific">Maritalea myrionectae</name>
    <dbReference type="NCBI Taxonomy" id="454601"/>
    <lineage>
        <taxon>Bacteria</taxon>
        <taxon>Pseudomonadati</taxon>
        <taxon>Pseudomonadota</taxon>
        <taxon>Alphaproteobacteria</taxon>
        <taxon>Hyphomicrobiales</taxon>
        <taxon>Devosiaceae</taxon>
        <taxon>Maritalea</taxon>
    </lineage>
</organism>
<gene>
    <name evidence="12" type="primary">nanE</name>
    <name evidence="13" type="ORF">MXMO3_02422</name>
</gene>
<dbReference type="GO" id="GO:0006053">
    <property type="term" value="P:N-acetylmannosamine catabolic process"/>
    <property type="evidence" value="ECO:0007669"/>
    <property type="project" value="TreeGrafter"/>
</dbReference>
<evidence type="ECO:0000256" key="5">
    <source>
        <dbReference type="ARBA" id="ARBA00023235"/>
    </source>
</evidence>
<comment type="function">
    <text evidence="8">Catalyzes the phosphorylation of N-acetylmannosamine (ManNAc) to ManNAc-6-P.</text>
</comment>
<comment type="similarity">
    <text evidence="12">Belongs to the NanE family.</text>
</comment>
<proteinExistence type="inferred from homology"/>
<dbReference type="FunFam" id="3.20.20.70:FF:000035">
    <property type="entry name" value="Putative N-acetylmannosamine-6-phosphate 2-epimerase"/>
    <property type="match status" value="1"/>
</dbReference>
<comment type="function">
    <text evidence="2 12">Converts N-acetylmannosamine-6-phosphate (ManNAc-6-P) to N-acetylglucosamine-6-phosphate (GlcNAc-6-P).</text>
</comment>
<sequence length="224" mass="23745">MSVLDQMRGGVVVSCQPVDHGPMDQPNIVAAMAQAAAAGGAKALRIEGAENVRKTRPNLTAPIIGIVKRDLPDSDIRITPFIEDVDALAAAGADVIAYDATNRSRPVSTKALVDAILEQGKVPMADCCSFEDAERAAAQGAQIVGSTLSGYVGQHVATDQDEPDYYLLEQLRKLGLFTMAEGRYSSPERVREGFVHGADAVTVGTALTRLEIMTSWFCAEAPNG</sequence>
<keyword evidence="6 12" id="KW-0119">Carbohydrate metabolism</keyword>
<dbReference type="CDD" id="cd04729">
    <property type="entry name" value="NanE"/>
    <property type="match status" value="1"/>
</dbReference>
<evidence type="ECO:0000256" key="2">
    <source>
        <dbReference type="ARBA" id="ARBA00002147"/>
    </source>
</evidence>
<dbReference type="EMBL" id="CP021330">
    <property type="protein sequence ID" value="AVX04935.1"/>
    <property type="molecule type" value="Genomic_DNA"/>
</dbReference>
<comment type="pathway">
    <text evidence="9">Amino-sugar metabolism; N-acetylneuraminate degradation; D-fructose 6-phosphate from N-acetylneuraminate: step 2/5.</text>
</comment>
<dbReference type="InterPro" id="IPR007260">
    <property type="entry name" value="NanE"/>
</dbReference>
<evidence type="ECO:0000313" key="14">
    <source>
        <dbReference type="Proteomes" id="UP000258927"/>
    </source>
</evidence>
<dbReference type="GO" id="GO:0047465">
    <property type="term" value="F:N-acylglucosamine-6-phosphate 2-epimerase activity"/>
    <property type="evidence" value="ECO:0007669"/>
    <property type="project" value="UniProtKB-EC"/>
</dbReference>
<accession>A0A2R4MG47</accession>
<dbReference type="NCBIfam" id="NF002231">
    <property type="entry name" value="PRK01130.1"/>
    <property type="match status" value="1"/>
</dbReference>
<dbReference type="SUPFAM" id="SSF51366">
    <property type="entry name" value="Ribulose-phoshate binding barrel"/>
    <property type="match status" value="1"/>
</dbReference>
<reference evidence="13 14" key="1">
    <citation type="submission" date="2017-05" db="EMBL/GenBank/DDBJ databases">
        <title>Genome Analysis of Maritalea myrionectae HL2708#5.</title>
        <authorList>
            <consortium name="Cotde Inc.-PKNU"/>
            <person name="Jang D."/>
            <person name="Oh H.-M."/>
        </authorList>
    </citation>
    <scope>NUCLEOTIDE SEQUENCE [LARGE SCALE GENOMIC DNA]</scope>
    <source>
        <strain evidence="13 14">HL2708#5</strain>
    </source>
</reference>
<name>A0A2R4MG47_9HYPH</name>
<dbReference type="KEGG" id="mmyr:MXMO3_02422"/>
<evidence type="ECO:0000256" key="4">
    <source>
        <dbReference type="ARBA" id="ARBA00022777"/>
    </source>
</evidence>
<evidence type="ECO:0000256" key="9">
    <source>
        <dbReference type="ARBA" id="ARBA00060606"/>
    </source>
</evidence>
<keyword evidence="14" id="KW-1185">Reference proteome</keyword>
<evidence type="ECO:0000313" key="13">
    <source>
        <dbReference type="EMBL" id="AVX04935.1"/>
    </source>
</evidence>
<evidence type="ECO:0000256" key="8">
    <source>
        <dbReference type="ARBA" id="ARBA00053450"/>
    </source>
</evidence>
<evidence type="ECO:0000256" key="3">
    <source>
        <dbReference type="ARBA" id="ARBA00005081"/>
    </source>
</evidence>
<evidence type="ECO:0000256" key="1">
    <source>
        <dbReference type="ARBA" id="ARBA00000056"/>
    </source>
</evidence>
<dbReference type="InterPro" id="IPR011060">
    <property type="entry name" value="RibuloseP-bd_barrel"/>
</dbReference>
<dbReference type="Pfam" id="PF04131">
    <property type="entry name" value="NanE"/>
    <property type="match status" value="1"/>
</dbReference>